<proteinExistence type="predicted"/>
<dbReference type="Proteomes" id="UP000239724">
    <property type="component" value="Unassembled WGS sequence"/>
</dbReference>
<protein>
    <recommendedName>
        <fullName evidence="2">Peptidase M15C domain-containing protein</fullName>
    </recommendedName>
</protein>
<dbReference type="EMBL" id="NHRY01000043">
    <property type="protein sequence ID" value="PPQ37999.1"/>
    <property type="molecule type" value="Genomic_DNA"/>
</dbReference>
<dbReference type="Pfam" id="PF13539">
    <property type="entry name" value="Peptidase_M15_4"/>
    <property type="match status" value="1"/>
</dbReference>
<evidence type="ECO:0000313" key="4">
    <source>
        <dbReference type="Proteomes" id="UP000239724"/>
    </source>
</evidence>
<dbReference type="OrthoDB" id="9799970at2"/>
<evidence type="ECO:0000256" key="1">
    <source>
        <dbReference type="SAM" id="SignalP"/>
    </source>
</evidence>
<dbReference type="InterPro" id="IPR009045">
    <property type="entry name" value="Zn_M74/Hedgehog-like"/>
</dbReference>
<dbReference type="Gene3D" id="3.30.1380.10">
    <property type="match status" value="1"/>
</dbReference>
<dbReference type="InterPro" id="IPR039561">
    <property type="entry name" value="Peptidase_M15C"/>
</dbReference>
<feature type="chain" id="PRO_5015505506" description="Peptidase M15C domain-containing protein" evidence="1">
    <location>
        <begin position="25"/>
        <end position="258"/>
    </location>
</feature>
<dbReference type="AlphaFoldDB" id="A0A2S6NMW3"/>
<dbReference type="SUPFAM" id="SSF55166">
    <property type="entry name" value="Hedgehog/DD-peptidase"/>
    <property type="match status" value="1"/>
</dbReference>
<accession>A0A2S6NMW3</accession>
<dbReference type="RefSeq" id="WP_104517328.1">
    <property type="nucleotide sequence ID" value="NZ_NHRY01000043.1"/>
</dbReference>
<reference evidence="3 4" key="1">
    <citation type="journal article" date="2018" name="Arch. Microbiol.">
        <title>New insights into the metabolic potential of the phototrophic purple bacterium Rhodopila globiformis DSM 161(T) from its draft genome sequence and evidence for a vanadium-dependent nitrogenase.</title>
        <authorList>
            <person name="Imhoff J.F."/>
            <person name="Rahn T."/>
            <person name="Kunzel S."/>
            <person name="Neulinger S.C."/>
        </authorList>
    </citation>
    <scope>NUCLEOTIDE SEQUENCE [LARGE SCALE GENOMIC DNA]</scope>
    <source>
        <strain evidence="3 4">DSM 161</strain>
    </source>
</reference>
<keyword evidence="4" id="KW-1185">Reference proteome</keyword>
<evidence type="ECO:0000313" key="3">
    <source>
        <dbReference type="EMBL" id="PPQ37999.1"/>
    </source>
</evidence>
<dbReference type="GO" id="GO:0008233">
    <property type="term" value="F:peptidase activity"/>
    <property type="evidence" value="ECO:0007669"/>
    <property type="project" value="InterPro"/>
</dbReference>
<organism evidence="3 4">
    <name type="scientific">Rhodopila globiformis</name>
    <name type="common">Rhodopseudomonas globiformis</name>
    <dbReference type="NCBI Taxonomy" id="1071"/>
    <lineage>
        <taxon>Bacteria</taxon>
        <taxon>Pseudomonadati</taxon>
        <taxon>Pseudomonadota</taxon>
        <taxon>Alphaproteobacteria</taxon>
        <taxon>Acetobacterales</taxon>
        <taxon>Acetobacteraceae</taxon>
        <taxon>Rhodopila</taxon>
    </lineage>
</organism>
<evidence type="ECO:0000259" key="2">
    <source>
        <dbReference type="Pfam" id="PF13539"/>
    </source>
</evidence>
<gene>
    <name evidence="3" type="ORF">CCS01_02825</name>
</gene>
<sequence>MTGVRWRRWAACTALLAGVPVACAAASVEDLVRAYPDALAGFDGANLIWRDGTRMPVSDGRPGKSMAEQLRAGSILDQLRLAYATDAAPPPREDPGRVRNRAFFDKMYGDCRSEQVALVPVIWLPHSWGHAVSFTPVNGAARQLAAVSRELDGLPAEDRKYLYPVGGTYACRAVADTGQRSMHAWGAAIDINPAFSDYWRWHRSGGGVPDYVNRIPLEIVTIFERHGFVWGGRWAHFDTMHFEYRPELLIGPVSGRRR</sequence>
<name>A0A2S6NMW3_RHOGL</name>
<feature type="domain" description="Peptidase M15C" evidence="2">
    <location>
        <begin position="176"/>
        <end position="244"/>
    </location>
</feature>
<feature type="signal peptide" evidence="1">
    <location>
        <begin position="1"/>
        <end position="24"/>
    </location>
</feature>
<comment type="caution">
    <text evidence="3">The sequence shown here is derived from an EMBL/GenBank/DDBJ whole genome shotgun (WGS) entry which is preliminary data.</text>
</comment>
<keyword evidence="1" id="KW-0732">Signal</keyword>